<gene>
    <name evidence="2" type="ORF">KCX74_02905</name>
</gene>
<dbReference type="Pfam" id="PF01243">
    <property type="entry name" value="PNPOx_N"/>
    <property type="match status" value="1"/>
</dbReference>
<dbReference type="InterPro" id="IPR012349">
    <property type="entry name" value="Split_barrel_FMN-bd"/>
</dbReference>
<organism evidence="2 3">
    <name type="scientific">Virgibacillus salarius</name>
    <dbReference type="NCBI Taxonomy" id="447199"/>
    <lineage>
        <taxon>Bacteria</taxon>
        <taxon>Bacillati</taxon>
        <taxon>Bacillota</taxon>
        <taxon>Bacilli</taxon>
        <taxon>Bacillales</taxon>
        <taxon>Bacillaceae</taxon>
        <taxon>Virgibacillus</taxon>
    </lineage>
</organism>
<dbReference type="Gene3D" id="2.30.110.10">
    <property type="entry name" value="Electron Transport, Fmn-binding Protein, Chain A"/>
    <property type="match status" value="1"/>
</dbReference>
<evidence type="ECO:0000313" key="2">
    <source>
        <dbReference type="EMBL" id="MBR7794988.1"/>
    </source>
</evidence>
<dbReference type="Proteomes" id="UP000675284">
    <property type="component" value="Unassembled WGS sequence"/>
</dbReference>
<dbReference type="EMBL" id="JAGSOT010000005">
    <property type="protein sequence ID" value="MBR7794988.1"/>
    <property type="molecule type" value="Genomic_DNA"/>
</dbReference>
<accession>A0A941I8Z3</accession>
<comment type="caution">
    <text evidence="2">The sequence shown here is derived from an EMBL/GenBank/DDBJ whole genome shotgun (WGS) entry which is preliminary data.</text>
</comment>
<dbReference type="PANTHER" id="PTHR34818">
    <property type="entry name" value="PROTEIN BLI-3"/>
    <property type="match status" value="1"/>
</dbReference>
<keyword evidence="3" id="KW-1185">Reference proteome</keyword>
<dbReference type="RefSeq" id="WP_026679572.1">
    <property type="nucleotide sequence ID" value="NZ_BAAACY010000139.1"/>
</dbReference>
<dbReference type="InterPro" id="IPR011576">
    <property type="entry name" value="Pyridox_Oxase_N"/>
</dbReference>
<dbReference type="AlphaFoldDB" id="A0A941I8Z3"/>
<protein>
    <submittedName>
        <fullName evidence="2">Pyridoxamine 5'-phosphate oxidase family protein</fullName>
    </submittedName>
</protein>
<evidence type="ECO:0000259" key="1">
    <source>
        <dbReference type="Pfam" id="PF01243"/>
    </source>
</evidence>
<proteinExistence type="predicted"/>
<sequence length="143" mass="16737">MSQHKIKQDIEHILDNSFVGTMATVKNKMPHSRYMTFFHENLSLYTPTSKQTDKTEDIEENPYTHIILGYDGEGFGDSYVEYEGKVSFNNSPDLKKQIWNEQMKVWFDGPDDPNLTILEIKPLHIRLMNKKGERPKELEIDSE</sequence>
<dbReference type="SUPFAM" id="SSF50475">
    <property type="entry name" value="FMN-binding split barrel"/>
    <property type="match status" value="1"/>
</dbReference>
<evidence type="ECO:0000313" key="3">
    <source>
        <dbReference type="Proteomes" id="UP000675284"/>
    </source>
</evidence>
<feature type="domain" description="Pyridoxamine 5'-phosphate oxidase N-terminal" evidence="1">
    <location>
        <begin position="7"/>
        <end position="128"/>
    </location>
</feature>
<dbReference type="PANTHER" id="PTHR34818:SF1">
    <property type="entry name" value="PROTEIN BLI-3"/>
    <property type="match status" value="1"/>
</dbReference>
<dbReference type="InterPro" id="IPR052917">
    <property type="entry name" value="Stress-Dev_Protein"/>
</dbReference>
<reference evidence="2" key="1">
    <citation type="submission" date="2021-04" db="EMBL/GenBank/DDBJ databases">
        <title>Isolation and polyphasic classification of algal microorganism.</title>
        <authorList>
            <person name="Wang S."/>
        </authorList>
    </citation>
    <scope>NUCLEOTIDE SEQUENCE</scope>
    <source>
        <strain evidence="2">720a</strain>
    </source>
</reference>
<name>A0A941I8Z3_9BACI</name>